<protein>
    <recommendedName>
        <fullName evidence="1">Peptidase S9 prolyl oligopeptidase catalytic domain-containing protein</fullName>
    </recommendedName>
</protein>
<dbReference type="InterPro" id="IPR050585">
    <property type="entry name" value="Xaa-Pro_dipeptidyl-ppase/CocE"/>
</dbReference>
<evidence type="ECO:0000313" key="2">
    <source>
        <dbReference type="EMBL" id="KAK7680853.1"/>
    </source>
</evidence>
<feature type="domain" description="Peptidase S9 prolyl oligopeptidase catalytic" evidence="1">
    <location>
        <begin position="454"/>
        <end position="660"/>
    </location>
</feature>
<sequence>MGSQTSRLRSAPFGTWQSEISADAAAEQGLAAGIEGVILDPATSKVYYAQKRPEEGGRSAIMDASDGNEFLDGGWDARTGVHEYGGAAATVFNGVLYFSNIKDNRVYKATKGSKPEPITPVNPVQRFADFTVHPGQPDLLVAILEDHTDPHPSRVKTFLALIDAKTSTVSTIVEGADYYSCARFSPDGKFMSWQQWNFPELPWQSAEIYVAPVNFSSSGQLQLGAPVYVAGKHETISAVDPSWTTSNSIHFISDISGFQNPWQFTFDPSDLAGTGKASPILPEPIESEFGMPQWFLSRHSSGALTDTKIAFMAYTGTPHSKLFIADVTDGSLTEVPTPYALIQYVYGNGKGKVVGLGEPATADEQLFELVLDETGKPTINVLETRHSGTMPAPEKLSTPKYHVLTLAPDNRKCYVTYYPPKNPNYDTGLPDEKPPVVVLVHGGPFSMEAPVLDLSKQFWTSRGWAHVDVNYGGSTGFGRAFRESLHGKWGVLDVEDTYQTVVELGKMGLVDPKRAVVRGGSAGGYTTLQIATTLGNAFAAGAPQYGISEMRLLDEILHKFEYYLCDRLMGGPYEDDPEAWKERSPIYHVDKIKMPLLILQGDADTVIPAQQMIDMVEAIKKQGGKAELVMFPGEGHGWRKASTMKAALEKQLEYFDEAFGLDNKP</sequence>
<dbReference type="Gene3D" id="3.40.50.1820">
    <property type="entry name" value="alpha/beta hydrolase"/>
    <property type="match status" value="1"/>
</dbReference>
<dbReference type="InterPro" id="IPR029058">
    <property type="entry name" value="AB_hydrolase_fold"/>
</dbReference>
<evidence type="ECO:0000259" key="1">
    <source>
        <dbReference type="Pfam" id="PF00326"/>
    </source>
</evidence>
<accession>A0AAW0FTI8</accession>
<dbReference type="GO" id="GO:0008236">
    <property type="term" value="F:serine-type peptidase activity"/>
    <property type="evidence" value="ECO:0007669"/>
    <property type="project" value="InterPro"/>
</dbReference>
<evidence type="ECO:0000313" key="3">
    <source>
        <dbReference type="Proteomes" id="UP001385951"/>
    </source>
</evidence>
<dbReference type="SUPFAM" id="SSF82171">
    <property type="entry name" value="DPP6 N-terminal domain-like"/>
    <property type="match status" value="1"/>
</dbReference>
<proteinExistence type="predicted"/>
<reference evidence="2 3" key="1">
    <citation type="submission" date="2022-09" db="EMBL/GenBank/DDBJ databases">
        <authorList>
            <person name="Palmer J.M."/>
        </authorList>
    </citation>
    <scope>NUCLEOTIDE SEQUENCE [LARGE SCALE GENOMIC DNA]</scope>
    <source>
        <strain evidence="2 3">DSM 7382</strain>
    </source>
</reference>
<name>A0AAW0FTI8_9APHY</name>
<dbReference type="EMBL" id="JASBNA010000046">
    <property type="protein sequence ID" value="KAK7680853.1"/>
    <property type="molecule type" value="Genomic_DNA"/>
</dbReference>
<dbReference type="Proteomes" id="UP001385951">
    <property type="component" value="Unassembled WGS sequence"/>
</dbReference>
<dbReference type="GO" id="GO:0006508">
    <property type="term" value="P:proteolysis"/>
    <property type="evidence" value="ECO:0007669"/>
    <property type="project" value="InterPro"/>
</dbReference>
<dbReference type="PANTHER" id="PTHR43056">
    <property type="entry name" value="PEPTIDASE S9 PROLYL OLIGOPEPTIDASE"/>
    <property type="match status" value="1"/>
</dbReference>
<dbReference type="AlphaFoldDB" id="A0AAW0FTI8"/>
<comment type="caution">
    <text evidence="2">The sequence shown here is derived from an EMBL/GenBank/DDBJ whole genome shotgun (WGS) entry which is preliminary data.</text>
</comment>
<dbReference type="PANTHER" id="PTHR43056:SF5">
    <property type="entry name" value="PEPTIDASE S9 PROLYL OLIGOPEPTIDASE CATALYTIC DOMAIN-CONTAINING PROTEIN"/>
    <property type="match status" value="1"/>
</dbReference>
<keyword evidence="3" id="KW-1185">Reference proteome</keyword>
<gene>
    <name evidence="2" type="ORF">QCA50_016163</name>
</gene>
<dbReference type="Pfam" id="PF00326">
    <property type="entry name" value="Peptidase_S9"/>
    <property type="match status" value="1"/>
</dbReference>
<organism evidence="2 3">
    <name type="scientific">Cerrena zonata</name>
    <dbReference type="NCBI Taxonomy" id="2478898"/>
    <lineage>
        <taxon>Eukaryota</taxon>
        <taxon>Fungi</taxon>
        <taxon>Dikarya</taxon>
        <taxon>Basidiomycota</taxon>
        <taxon>Agaricomycotina</taxon>
        <taxon>Agaricomycetes</taxon>
        <taxon>Polyporales</taxon>
        <taxon>Cerrenaceae</taxon>
        <taxon>Cerrena</taxon>
    </lineage>
</organism>
<dbReference type="InterPro" id="IPR001375">
    <property type="entry name" value="Peptidase_S9_cat"/>
</dbReference>
<dbReference type="SUPFAM" id="SSF53474">
    <property type="entry name" value="alpha/beta-Hydrolases"/>
    <property type="match status" value="1"/>
</dbReference>